<feature type="region of interest" description="Disordered" evidence="7">
    <location>
        <begin position="1256"/>
        <end position="1282"/>
    </location>
</feature>
<dbReference type="PRINTS" id="PR00625">
    <property type="entry name" value="JDOMAIN"/>
</dbReference>
<feature type="compositionally biased region" description="Low complexity" evidence="7">
    <location>
        <begin position="527"/>
        <end position="541"/>
    </location>
</feature>
<feature type="region of interest" description="Disordered" evidence="7">
    <location>
        <begin position="408"/>
        <end position="557"/>
    </location>
</feature>
<dbReference type="InterPro" id="IPR001623">
    <property type="entry name" value="DnaJ_domain"/>
</dbReference>
<dbReference type="Pfam" id="PF14308">
    <property type="entry name" value="DnaJ-X"/>
    <property type="match status" value="1"/>
</dbReference>
<evidence type="ECO:0000313" key="11">
    <source>
        <dbReference type="Proteomes" id="UP001055712"/>
    </source>
</evidence>
<comment type="caution">
    <text evidence="10">The sequence shown here is derived from an EMBL/GenBank/DDBJ whole genome shotgun (WGS) entry which is preliminary data.</text>
</comment>
<dbReference type="PROSITE" id="PS50164">
    <property type="entry name" value="GIY_YIG"/>
    <property type="match status" value="1"/>
</dbReference>
<dbReference type="Pfam" id="PF01541">
    <property type="entry name" value="GIY-YIG"/>
    <property type="match status" value="1"/>
</dbReference>
<dbReference type="Gene3D" id="3.30.40.10">
    <property type="entry name" value="Zinc/RING finger domain, C3HC4 (zinc finger)"/>
    <property type="match status" value="1"/>
</dbReference>
<feature type="compositionally biased region" description="Basic residues" evidence="7">
    <location>
        <begin position="462"/>
        <end position="472"/>
    </location>
</feature>
<dbReference type="GO" id="GO:0033557">
    <property type="term" value="C:Slx1-Slx4 complex"/>
    <property type="evidence" value="ECO:0007669"/>
    <property type="project" value="UniProtKB-UniRule"/>
</dbReference>
<keyword evidence="6" id="KW-0234">DNA repair</keyword>
<dbReference type="InterPro" id="IPR013083">
    <property type="entry name" value="Znf_RING/FYVE/PHD"/>
</dbReference>
<evidence type="ECO:0000256" key="4">
    <source>
        <dbReference type="ARBA" id="ARBA00023172"/>
    </source>
</evidence>
<dbReference type="InterPro" id="IPR035901">
    <property type="entry name" value="GIY-YIG_endonuc_sf"/>
</dbReference>
<dbReference type="InterPro" id="IPR036869">
    <property type="entry name" value="J_dom_sf"/>
</dbReference>
<comment type="caution">
    <text evidence="6">Lacks conserved residue(s) required for the propagation of feature annotation.</text>
</comment>
<feature type="compositionally biased region" description="Polar residues" evidence="7">
    <location>
        <begin position="704"/>
        <end position="716"/>
    </location>
</feature>
<evidence type="ECO:0000313" key="10">
    <source>
        <dbReference type="EMBL" id="KAI3424847.1"/>
    </source>
</evidence>
<dbReference type="InterPro" id="IPR027520">
    <property type="entry name" value="Slx1"/>
</dbReference>
<protein>
    <recommendedName>
        <fullName evidence="6">Structure-specific endonuclease subunit SLX1 homolog</fullName>
        <ecNumber evidence="6">3.1.-.-</ecNumber>
    </recommendedName>
</protein>
<keyword evidence="2 6" id="KW-0255">Endonuclease</keyword>
<feature type="region of interest" description="Disordered" evidence="7">
    <location>
        <begin position="282"/>
        <end position="319"/>
    </location>
</feature>
<comment type="function">
    <text evidence="6">Catalytic subunit of a heterodimeric structure-specific endonuclease that resolves DNA secondary structures generated during DNA repair and recombination. Has endonuclease activity towards branched DNA substrates, introducing single-strand cuts in duplex DNA close to junctions with ss-DNA.</text>
</comment>
<dbReference type="Proteomes" id="UP001055712">
    <property type="component" value="Unassembled WGS sequence"/>
</dbReference>
<feature type="region of interest" description="Disordered" evidence="7">
    <location>
        <begin position="16"/>
        <end position="68"/>
    </location>
</feature>
<reference evidence="10" key="1">
    <citation type="journal article" date="2019" name="Plant J.">
        <title>Chlorella vulgaris genome assembly and annotation reveals the molecular basis for metabolic acclimation to high light conditions.</title>
        <authorList>
            <person name="Cecchin M."/>
            <person name="Marcolungo L."/>
            <person name="Rossato M."/>
            <person name="Girolomoni L."/>
            <person name="Cosentino E."/>
            <person name="Cuine S."/>
            <person name="Li-Beisson Y."/>
            <person name="Delledonne M."/>
            <person name="Ballottari M."/>
        </authorList>
    </citation>
    <scope>NUCLEOTIDE SEQUENCE</scope>
    <source>
        <strain evidence="10">211/11P</strain>
    </source>
</reference>
<dbReference type="PANTHER" id="PTHR44094">
    <property type="entry name" value="DNAJ HEAT SHOCK N-TERMINAL DOMAIN-CONTAINING PROTEIN"/>
    <property type="match status" value="1"/>
</dbReference>
<dbReference type="SMART" id="SM00271">
    <property type="entry name" value="DnaJ"/>
    <property type="match status" value="1"/>
</dbReference>
<dbReference type="EMBL" id="SIDB01000012">
    <property type="protein sequence ID" value="KAI3424847.1"/>
    <property type="molecule type" value="Genomic_DNA"/>
</dbReference>
<feature type="region of interest" description="Disordered" evidence="7">
    <location>
        <begin position="1060"/>
        <end position="1148"/>
    </location>
</feature>
<evidence type="ECO:0000256" key="2">
    <source>
        <dbReference type="ARBA" id="ARBA00022759"/>
    </source>
</evidence>
<comment type="similarity">
    <text evidence="6">Belongs to the SLX1 family.</text>
</comment>
<dbReference type="PROSITE" id="PS00636">
    <property type="entry name" value="DNAJ_1"/>
    <property type="match status" value="1"/>
</dbReference>
<dbReference type="HAMAP" id="MF_03100">
    <property type="entry name" value="Endonuc_su_Slx1"/>
    <property type="match status" value="1"/>
</dbReference>
<feature type="domain" description="GIY-YIG" evidence="9">
    <location>
        <begin position="74"/>
        <end position="156"/>
    </location>
</feature>
<feature type="compositionally biased region" description="Acidic residues" evidence="7">
    <location>
        <begin position="597"/>
        <end position="606"/>
    </location>
</feature>
<dbReference type="PROSITE" id="PS50076">
    <property type="entry name" value="DNAJ_2"/>
    <property type="match status" value="1"/>
</dbReference>
<dbReference type="InterPro" id="IPR018253">
    <property type="entry name" value="DnaJ_domain_CS"/>
</dbReference>
<feature type="compositionally biased region" description="Low complexity" evidence="7">
    <location>
        <begin position="574"/>
        <end position="596"/>
    </location>
</feature>
<dbReference type="OrthoDB" id="10250354at2759"/>
<evidence type="ECO:0000256" key="7">
    <source>
        <dbReference type="SAM" id="MobiDB-lite"/>
    </source>
</evidence>
<feature type="compositionally biased region" description="Low complexity" evidence="7">
    <location>
        <begin position="242"/>
        <end position="254"/>
    </location>
</feature>
<dbReference type="CDD" id="cd06257">
    <property type="entry name" value="DnaJ"/>
    <property type="match status" value="1"/>
</dbReference>
<keyword evidence="3 6" id="KW-0378">Hydrolase</keyword>
<keyword evidence="4 6" id="KW-0233">DNA recombination</keyword>
<dbReference type="CDD" id="cd10455">
    <property type="entry name" value="GIY-YIG_SLX1"/>
    <property type="match status" value="1"/>
</dbReference>
<sequence>MESRCVSGGCMAEISAQPSPIGVSGSPRATVPIGGGPAIPNRTPAAVATVGPPASPPPEQPPGNSASAGRTMREFFGCYLLESKNARAKGRTYVGFTVNPRRRIRQHNGELVNGASKTKGLRPWEMVLVVYGFPTQVQALQFEWAWQHPEKSLEVRAIAARLGKQKRYGVAGKVLLLLEMLRAEPWCFYPLTLQFLSSQHSALRGKCPPPPEHMQVLVAPMEALPEALEEVQEAWEPEGGCDSSSSSDGDSSSDVSRHAGRVAQAAGSQALFFSTHSTGVLPAAADSSQQQQQQLDSGTSCSEGEGASPQKGSRAATARGKATGVRAAAKAAVACALCGSAATRTWVPCSCCGIRTHVECLAKHFLQPGASSHDAGAAALTGQLPARGSCPGCGVQLTWMEALRSAQNAGWDNRSKRQGGTRGIGKGRGTAAASGKPGEVEAQLTEAPNASAATAAASKPPANRKPRARKPAAAKAAGETALAGGEDGSMAAGSKQASSKQRIVKVSVLSPGKRRGRPPKLQPMLESPARSKPNGSSSSSPGQQMPEELSRLAGSGAPAAVDVEEALPWEGFGLASPPLAAPASQQQQQQQQQQEQEVVELSDSEADLLQVPLAQRLHRQQQAQEQQQRHRGRQDQADWPAAGSPGAPALKVRSPVPSSAIDLATLSPLPLLERLMKQQPAGGRVASPRVTPSPAPRKKLQRPVPSTSSSAHSHFQPNRAPITPDPAPAAAGRTQQQLAMVKETAYYELLAVAPDASEAQIKKAYYVAARKCHPDKHPDDPNAKAKFQELSTAYQILSDPQKREVYDRLGAAGVSDTPLMDPGALFGVLFGSDVFEDYVGQLQLATVVTIAAEGGSGGAAQPSQEELRSKMAATQKEREAKLVVLLRERLALQGSLGREGFEQRMKEEAARLAKCQFGPEMLQTVGYIYSRAGAKELGKAFKTLGVGWVWEVLRGMGHGTKTNFGAVSGIVGLQVASQDMQRQMQSGQLSPQQAQAMMEAKGNEILAALWKLNVADIEKTLEQVVDVVLQEPGLSPAAKEERAKALKKIGKVFQEASMKERMERGPLRSTSRIFGGTAHDSQAQHPQQAGPQAAGYPPSHGGTATGAAARAPGQTAGATGDTVPGAPGYPPSHGQAPGQPAGQSGGFFSGVSQAVSNLGSEAVELGDRLAASIGLGEARPQPSDQGYYGQGYAPPPGASPGYAPYQAYAAGGHPAPPPSYYGPPPGASPQYPYSPAPTPVYGGPYGGPTPVYTSPPNSYGAAPPSAGGPAAAPGAPPPDFDSMSVGELKQFIASRGATLGGAIERQDLVAIAKALTQ</sequence>
<feature type="region of interest" description="Disordered" evidence="7">
    <location>
        <begin position="572"/>
        <end position="654"/>
    </location>
</feature>
<dbReference type="PANTHER" id="PTHR44094:SF8">
    <property type="entry name" value="DNAJ HEAT SHOCK N-TERMINAL DOMAIN-CONTAINING PROTEIN-RELATED"/>
    <property type="match status" value="1"/>
</dbReference>
<keyword evidence="1 6" id="KW-0540">Nuclease</keyword>
<accession>A0A9D4TGA2</accession>
<dbReference type="InterPro" id="IPR052423">
    <property type="entry name" value="EMIR"/>
</dbReference>
<evidence type="ECO:0000256" key="6">
    <source>
        <dbReference type="HAMAP-Rule" id="MF_03100"/>
    </source>
</evidence>
<dbReference type="GO" id="GO:0006310">
    <property type="term" value="P:DNA recombination"/>
    <property type="evidence" value="ECO:0007669"/>
    <property type="project" value="UniProtKB-UniRule"/>
</dbReference>
<gene>
    <name evidence="10" type="ORF">D9Q98_008232</name>
</gene>
<dbReference type="Pfam" id="PF00226">
    <property type="entry name" value="DnaJ"/>
    <property type="match status" value="1"/>
</dbReference>
<feature type="compositionally biased region" description="Low complexity" evidence="7">
    <location>
        <begin position="1083"/>
        <end position="1120"/>
    </location>
</feature>
<dbReference type="GO" id="GO:0006281">
    <property type="term" value="P:DNA repair"/>
    <property type="evidence" value="ECO:0007669"/>
    <property type="project" value="UniProtKB-UniRule"/>
</dbReference>
<dbReference type="Gene3D" id="1.10.287.110">
    <property type="entry name" value="DnaJ domain"/>
    <property type="match status" value="1"/>
</dbReference>
<evidence type="ECO:0000256" key="1">
    <source>
        <dbReference type="ARBA" id="ARBA00022722"/>
    </source>
</evidence>
<feature type="compositionally biased region" description="Low complexity" evidence="7">
    <location>
        <begin position="1256"/>
        <end position="1273"/>
    </location>
</feature>
<dbReference type="EC" id="3.1.-.-" evidence="6"/>
<dbReference type="InterPro" id="IPR000305">
    <property type="entry name" value="GIY-YIG_endonuc"/>
</dbReference>
<comment type="subcellular location">
    <subcellularLocation>
        <location evidence="6">Nucleus</location>
    </subcellularLocation>
</comment>
<feature type="region of interest" description="Disordered" evidence="7">
    <location>
        <begin position="230"/>
        <end position="260"/>
    </location>
</feature>
<keyword evidence="6" id="KW-0227">DNA damage</keyword>
<feature type="domain" description="J" evidence="8">
    <location>
        <begin position="745"/>
        <end position="810"/>
    </location>
</feature>
<keyword evidence="5 6" id="KW-0539">Nucleus</keyword>
<feature type="compositionally biased region" description="Low complexity" evidence="7">
    <location>
        <begin position="43"/>
        <end position="52"/>
    </location>
</feature>
<dbReference type="SUPFAM" id="SSF46565">
    <property type="entry name" value="Chaperone J-domain"/>
    <property type="match status" value="1"/>
</dbReference>
<evidence type="ECO:0000256" key="3">
    <source>
        <dbReference type="ARBA" id="ARBA00022801"/>
    </source>
</evidence>
<evidence type="ECO:0000259" key="9">
    <source>
        <dbReference type="PROSITE" id="PS50164"/>
    </source>
</evidence>
<keyword evidence="11" id="KW-1185">Reference proteome</keyword>
<comment type="cofactor">
    <cofactor evidence="6">
        <name>a divalent metal cation</name>
        <dbReference type="ChEBI" id="CHEBI:60240"/>
    </cofactor>
</comment>
<evidence type="ECO:0000256" key="5">
    <source>
        <dbReference type="ARBA" id="ARBA00023242"/>
    </source>
</evidence>
<organism evidence="10 11">
    <name type="scientific">Chlorella vulgaris</name>
    <name type="common">Green alga</name>
    <dbReference type="NCBI Taxonomy" id="3077"/>
    <lineage>
        <taxon>Eukaryota</taxon>
        <taxon>Viridiplantae</taxon>
        <taxon>Chlorophyta</taxon>
        <taxon>core chlorophytes</taxon>
        <taxon>Trebouxiophyceae</taxon>
        <taxon>Chlorellales</taxon>
        <taxon>Chlorellaceae</taxon>
        <taxon>Chlorella clade</taxon>
        <taxon>Chlorella</taxon>
    </lineage>
</organism>
<comment type="subunit">
    <text evidence="6">Forms a heterodimer with a member of the SLX4 family.</text>
</comment>
<dbReference type="GO" id="GO:0017108">
    <property type="term" value="F:5'-flap endonuclease activity"/>
    <property type="evidence" value="ECO:0007669"/>
    <property type="project" value="InterPro"/>
</dbReference>
<proteinExistence type="inferred from homology"/>
<feature type="compositionally biased region" description="Low complexity" evidence="7">
    <location>
        <begin position="447"/>
        <end position="461"/>
    </location>
</feature>
<reference evidence="10" key="2">
    <citation type="submission" date="2020-11" db="EMBL/GenBank/DDBJ databases">
        <authorList>
            <person name="Cecchin M."/>
            <person name="Marcolungo L."/>
            <person name="Rossato M."/>
            <person name="Girolomoni L."/>
            <person name="Cosentino E."/>
            <person name="Cuine S."/>
            <person name="Li-Beisson Y."/>
            <person name="Delledonne M."/>
            <person name="Ballottari M."/>
        </authorList>
    </citation>
    <scope>NUCLEOTIDE SEQUENCE</scope>
    <source>
        <strain evidence="10">211/11P</strain>
        <tissue evidence="10">Whole cell</tissue>
    </source>
</reference>
<feature type="region of interest" description="Disordered" evidence="7">
    <location>
        <begin position="679"/>
        <end position="733"/>
    </location>
</feature>
<evidence type="ECO:0000259" key="8">
    <source>
        <dbReference type="PROSITE" id="PS50076"/>
    </source>
</evidence>
<dbReference type="Gene3D" id="3.40.1440.10">
    <property type="entry name" value="GIY-YIG endonuclease"/>
    <property type="match status" value="1"/>
</dbReference>
<name>A0A9D4TGA2_CHLVU</name>
<dbReference type="InterPro" id="IPR026894">
    <property type="entry name" value="DnaJ_X"/>
</dbReference>
<dbReference type="SUPFAM" id="SSF82771">
    <property type="entry name" value="GIY-YIG endonuclease"/>
    <property type="match status" value="1"/>
</dbReference>